<reference evidence="5 6" key="1">
    <citation type="submission" date="2018-12" db="EMBL/GenBank/DDBJ databases">
        <title>Dyella dinghuensis sp. nov. DHOA06 and Dyella choica sp. nov. 4M-K27, isolated from forest soil.</title>
        <authorList>
            <person name="Qiu L.-H."/>
            <person name="Gao Z.-H."/>
        </authorList>
    </citation>
    <scope>NUCLEOTIDE SEQUENCE [LARGE SCALE GENOMIC DNA]</scope>
    <source>
        <strain evidence="5 6">DHOA06</strain>
    </source>
</reference>
<dbReference type="GO" id="GO:0003700">
    <property type="term" value="F:DNA-binding transcription factor activity"/>
    <property type="evidence" value="ECO:0007669"/>
    <property type="project" value="InterPro"/>
</dbReference>
<proteinExistence type="predicted"/>
<dbReference type="SMART" id="SM00342">
    <property type="entry name" value="HTH_ARAC"/>
    <property type="match status" value="1"/>
</dbReference>
<dbReference type="InterPro" id="IPR009057">
    <property type="entry name" value="Homeodomain-like_sf"/>
</dbReference>
<keyword evidence="3" id="KW-0804">Transcription</keyword>
<protein>
    <submittedName>
        <fullName evidence="5">AraC family transcriptional regulator</fullName>
    </submittedName>
</protein>
<organism evidence="5 6">
    <name type="scientific">Dyella dinghuensis</name>
    <dbReference type="NCBI Taxonomy" id="1920169"/>
    <lineage>
        <taxon>Bacteria</taxon>
        <taxon>Pseudomonadati</taxon>
        <taxon>Pseudomonadota</taxon>
        <taxon>Gammaproteobacteria</taxon>
        <taxon>Lysobacterales</taxon>
        <taxon>Rhodanobacteraceae</taxon>
        <taxon>Dyella</taxon>
    </lineage>
</organism>
<feature type="domain" description="HTH araC/xylS-type" evidence="4">
    <location>
        <begin position="175"/>
        <end position="273"/>
    </location>
</feature>
<sequence>MHRSERPLKIAVSLWTHDADSRGDCEITMPRDAYTVGILLDDTHVCLDADAQRVIDASLEAGTCYVSRPGETVRVTCPRGYKALHLRIPTQLLWFSAEAEHACTALEGRSIGPVKDGLLLQLARTLTDMVDNGQNTTFAEQIVDMLVDCIRRLRAENATVARISRKTTLPNWRLQRVDSYVKSHLSESITLLDMANAAGLSPMHFAAQFRAATSYRPHHYLLLCRLERAKELMTDVSRSMLDIALEVGFQTQAHFTTVFKRLTGKTPSVWRDDMLEARLRKIA</sequence>
<accession>A0A3S0RDY6</accession>
<dbReference type="Proteomes" id="UP000267077">
    <property type="component" value="Unassembled WGS sequence"/>
</dbReference>
<dbReference type="InterPro" id="IPR050204">
    <property type="entry name" value="AraC_XylS_family_regulators"/>
</dbReference>
<evidence type="ECO:0000259" key="4">
    <source>
        <dbReference type="PROSITE" id="PS01124"/>
    </source>
</evidence>
<dbReference type="AlphaFoldDB" id="A0A3S0RDY6"/>
<name>A0A3S0RDY6_9GAMM</name>
<dbReference type="PROSITE" id="PS00041">
    <property type="entry name" value="HTH_ARAC_FAMILY_1"/>
    <property type="match status" value="1"/>
</dbReference>
<dbReference type="InterPro" id="IPR018062">
    <property type="entry name" value="HTH_AraC-typ_CS"/>
</dbReference>
<keyword evidence="6" id="KW-1185">Reference proteome</keyword>
<keyword evidence="1" id="KW-0805">Transcription regulation</keyword>
<evidence type="ECO:0000256" key="1">
    <source>
        <dbReference type="ARBA" id="ARBA00023015"/>
    </source>
</evidence>
<dbReference type="PANTHER" id="PTHR46796:SF14">
    <property type="entry name" value="TRANSCRIPTIONAL REGULATORY PROTEIN"/>
    <property type="match status" value="1"/>
</dbReference>
<dbReference type="InterPro" id="IPR018060">
    <property type="entry name" value="HTH_AraC"/>
</dbReference>
<dbReference type="Gene3D" id="1.10.10.60">
    <property type="entry name" value="Homeodomain-like"/>
    <property type="match status" value="2"/>
</dbReference>
<evidence type="ECO:0000256" key="3">
    <source>
        <dbReference type="ARBA" id="ARBA00023163"/>
    </source>
</evidence>
<evidence type="ECO:0000313" key="6">
    <source>
        <dbReference type="Proteomes" id="UP000267077"/>
    </source>
</evidence>
<dbReference type="GO" id="GO:0043565">
    <property type="term" value="F:sequence-specific DNA binding"/>
    <property type="evidence" value="ECO:0007669"/>
    <property type="project" value="InterPro"/>
</dbReference>
<dbReference type="InterPro" id="IPR020449">
    <property type="entry name" value="Tscrpt_reg_AraC-type_HTH"/>
</dbReference>
<evidence type="ECO:0000313" key="5">
    <source>
        <dbReference type="EMBL" id="RUL63507.1"/>
    </source>
</evidence>
<dbReference type="OrthoDB" id="5740883at2"/>
<keyword evidence="2" id="KW-0238">DNA-binding</keyword>
<dbReference type="PANTHER" id="PTHR46796">
    <property type="entry name" value="HTH-TYPE TRANSCRIPTIONAL ACTIVATOR RHAS-RELATED"/>
    <property type="match status" value="1"/>
</dbReference>
<dbReference type="EMBL" id="RYZR01000006">
    <property type="protein sequence ID" value="RUL63507.1"/>
    <property type="molecule type" value="Genomic_DNA"/>
</dbReference>
<evidence type="ECO:0000256" key="2">
    <source>
        <dbReference type="ARBA" id="ARBA00023125"/>
    </source>
</evidence>
<gene>
    <name evidence="5" type="ORF">EKH79_13695</name>
</gene>
<dbReference type="PRINTS" id="PR00032">
    <property type="entry name" value="HTHARAC"/>
</dbReference>
<dbReference type="PROSITE" id="PS01124">
    <property type="entry name" value="HTH_ARAC_FAMILY_2"/>
    <property type="match status" value="1"/>
</dbReference>
<dbReference type="Pfam" id="PF12833">
    <property type="entry name" value="HTH_18"/>
    <property type="match status" value="1"/>
</dbReference>
<comment type="caution">
    <text evidence="5">The sequence shown here is derived from an EMBL/GenBank/DDBJ whole genome shotgun (WGS) entry which is preliminary data.</text>
</comment>
<dbReference type="SUPFAM" id="SSF46689">
    <property type="entry name" value="Homeodomain-like"/>
    <property type="match status" value="2"/>
</dbReference>